<dbReference type="InterPro" id="IPR036186">
    <property type="entry name" value="Serpin_sf"/>
</dbReference>
<dbReference type="GO" id="GO:0005615">
    <property type="term" value="C:extracellular space"/>
    <property type="evidence" value="ECO:0007669"/>
    <property type="project" value="InterPro"/>
</dbReference>
<evidence type="ECO:0000313" key="7">
    <source>
        <dbReference type="Proteomes" id="UP000019118"/>
    </source>
</evidence>
<dbReference type="PANTHER" id="PTHR11461:SF342">
    <property type="entry name" value="SERINE PROTEASE INHIBITOR 28DC"/>
    <property type="match status" value="1"/>
</dbReference>
<feature type="domain" description="Serpin" evidence="4">
    <location>
        <begin position="124"/>
        <end position="541"/>
    </location>
</feature>
<evidence type="ECO:0000256" key="3">
    <source>
        <dbReference type="RuleBase" id="RU000411"/>
    </source>
</evidence>
<protein>
    <recommendedName>
        <fullName evidence="4">Serpin domain-containing protein</fullName>
    </recommendedName>
</protein>
<keyword evidence="7" id="KW-1185">Reference proteome</keyword>
<accession>N6UPE2</accession>
<keyword evidence="1" id="KW-0646">Protease inhibitor</keyword>
<comment type="similarity">
    <text evidence="3">Belongs to the serpin family.</text>
</comment>
<organism evidence="5">
    <name type="scientific">Dendroctonus ponderosae</name>
    <name type="common">Mountain pine beetle</name>
    <dbReference type="NCBI Taxonomy" id="77166"/>
    <lineage>
        <taxon>Eukaryota</taxon>
        <taxon>Metazoa</taxon>
        <taxon>Ecdysozoa</taxon>
        <taxon>Arthropoda</taxon>
        <taxon>Hexapoda</taxon>
        <taxon>Insecta</taxon>
        <taxon>Pterygota</taxon>
        <taxon>Neoptera</taxon>
        <taxon>Endopterygota</taxon>
        <taxon>Coleoptera</taxon>
        <taxon>Polyphaga</taxon>
        <taxon>Cucujiformia</taxon>
        <taxon>Curculionidae</taxon>
        <taxon>Scolytinae</taxon>
        <taxon>Dendroctonus</taxon>
    </lineage>
</organism>
<dbReference type="AlphaFoldDB" id="N6UPE2"/>
<dbReference type="Gene3D" id="3.30.497.10">
    <property type="entry name" value="Antithrombin, subunit I, domain 2"/>
    <property type="match status" value="1"/>
</dbReference>
<dbReference type="InterPro" id="IPR042185">
    <property type="entry name" value="Serpin_sf_2"/>
</dbReference>
<dbReference type="GO" id="GO:0045861">
    <property type="term" value="P:negative regulation of proteolysis"/>
    <property type="evidence" value="ECO:0007669"/>
    <property type="project" value="UniProtKB-ARBA"/>
</dbReference>
<dbReference type="KEGG" id="dpa:109533517"/>
<evidence type="ECO:0000313" key="6">
    <source>
        <dbReference type="EnsemblMetazoa" id="XP_019754409.1"/>
    </source>
</evidence>
<gene>
    <name evidence="5" type="ORF">YQE_03007</name>
</gene>
<dbReference type="SMART" id="SM00093">
    <property type="entry name" value="SERPIN"/>
    <property type="match status" value="1"/>
</dbReference>
<proteinExistence type="inferred from homology"/>
<dbReference type="GO" id="GO:0004867">
    <property type="term" value="F:serine-type endopeptidase inhibitor activity"/>
    <property type="evidence" value="ECO:0007669"/>
    <property type="project" value="UniProtKB-KW"/>
</dbReference>
<dbReference type="InterPro" id="IPR042178">
    <property type="entry name" value="Serpin_sf_1"/>
</dbReference>
<dbReference type="EMBL" id="KB740481">
    <property type="protein sequence ID" value="ENN80572.1"/>
    <property type="molecule type" value="Genomic_DNA"/>
</dbReference>
<dbReference type="Gene3D" id="2.30.39.10">
    <property type="entry name" value="Alpha-1-antitrypsin, domain 1"/>
    <property type="match status" value="2"/>
</dbReference>
<dbReference type="OMA" id="TMYVIQP"/>
<dbReference type="OrthoDB" id="9518664at2759"/>
<name>N6UPE2_DENPD</name>
<dbReference type="FunFam" id="2.30.39.10:FF:000035">
    <property type="entry name" value="Serine protease inhibitor (serpin) 16"/>
    <property type="match status" value="1"/>
</dbReference>
<feature type="non-terminal residue" evidence="5">
    <location>
        <position position="1"/>
    </location>
</feature>
<evidence type="ECO:0000256" key="1">
    <source>
        <dbReference type="ARBA" id="ARBA00022690"/>
    </source>
</evidence>
<evidence type="ECO:0000256" key="2">
    <source>
        <dbReference type="ARBA" id="ARBA00022900"/>
    </source>
</evidence>
<evidence type="ECO:0000313" key="5">
    <source>
        <dbReference type="EMBL" id="ENN80572.1"/>
    </source>
</evidence>
<dbReference type="EnsemblMetazoa" id="XM_019898850.1">
    <property type="protein sequence ID" value="XP_019754409.1"/>
    <property type="gene ID" value="LOC109533517"/>
</dbReference>
<dbReference type="Pfam" id="PF00079">
    <property type="entry name" value="Serpin"/>
    <property type="match status" value="1"/>
</dbReference>
<dbReference type="HOGENOM" id="CLU_023330_7_0_1"/>
<dbReference type="SUPFAM" id="SSF56574">
    <property type="entry name" value="Serpins"/>
    <property type="match status" value="1"/>
</dbReference>
<reference evidence="5 7" key="1">
    <citation type="journal article" date="2013" name="Genome Biol.">
        <title>Draft genome of the mountain pine beetle, Dendroctonus ponderosae Hopkins, a major forest pest.</title>
        <authorList>
            <person name="Keeling C.I."/>
            <person name="Yuen M.M."/>
            <person name="Liao N.Y."/>
            <person name="Docking T.R."/>
            <person name="Chan S.K."/>
            <person name="Taylor G.A."/>
            <person name="Palmquist D.L."/>
            <person name="Jackman S.D."/>
            <person name="Nguyen A."/>
            <person name="Li M."/>
            <person name="Henderson H."/>
            <person name="Janes J.K."/>
            <person name="Zhao Y."/>
            <person name="Pandoh P."/>
            <person name="Moore R."/>
            <person name="Sperling F.A."/>
            <person name="Huber D.P."/>
            <person name="Birol I."/>
            <person name="Jones S.J."/>
            <person name="Bohlmann J."/>
        </authorList>
    </citation>
    <scope>NUCLEOTIDE SEQUENCE</scope>
</reference>
<reference evidence="6" key="2">
    <citation type="submission" date="2024-08" db="UniProtKB">
        <authorList>
            <consortium name="EnsemblMetazoa"/>
        </authorList>
    </citation>
    <scope>IDENTIFICATION</scope>
</reference>
<dbReference type="InterPro" id="IPR023796">
    <property type="entry name" value="Serpin_dom"/>
</dbReference>
<evidence type="ECO:0000259" key="4">
    <source>
        <dbReference type="SMART" id="SM00093"/>
    </source>
</evidence>
<dbReference type="PANTHER" id="PTHR11461">
    <property type="entry name" value="SERINE PROTEASE INHIBITOR, SERPIN"/>
    <property type="match status" value="1"/>
</dbReference>
<sequence length="555" mass="61760">MNRRFYLLTTIGVLKLFEKLVSLRRVSTLETFPEDSLFDANMIGLFNLLSVLVLVKLSLEAGGRNVSSQIFFPSGDSFSPSPDFDQLPAVQALDPKDLVAIRGSSVYETFVDDIIARSTARLTVKINNLLIAQNGHDDNVLFSPLSISSVLALVLLGSNGATFKEISNFWGLQIGIPDIDQKSQIVHEQFGRIIKKLNRTAGFEPGDEVAVASAVFIQDGYPIREIYRSTAQEVYQSSIVNVDFQANPYKAQALINNWVAERTRNKIKSILNEAPSGDTRIILASALYFKAEWEQHFFVGLTKRRPFFVDGRSVSTNLEVDLMANGGEFPYHRDTELGCEILGLPYKGRKSTMYVVMPFESSRAKLKEFESKITEADLSRLVKQTKVTGVVLLMPRMKIDATLDLKDTLRALGVRSLFDPSASNLALLSPGQPQLYSNSSNHRASVSDRFDSFQSIDNIRQLINSESSDNSYQNPGLYASQVIHKVFMDITEKGTEAAAATAVSLSRDGSRVTFRVDVPFNFFIRHDETDMILFWGSIVVPNPSYKTAQTTRGGL</sequence>
<keyword evidence="2" id="KW-0722">Serine protease inhibitor</keyword>
<dbReference type="InterPro" id="IPR000215">
    <property type="entry name" value="Serpin_fam"/>
</dbReference>
<dbReference type="Proteomes" id="UP000019118">
    <property type="component" value="Unassembled WGS sequence"/>
</dbReference>